<dbReference type="InterPro" id="IPR041075">
    <property type="entry name" value="NOD1/2_WH"/>
</dbReference>
<dbReference type="Pfam" id="PF02758">
    <property type="entry name" value="PYRIN"/>
    <property type="match status" value="1"/>
</dbReference>
<dbReference type="OMA" id="FHLGWVD"/>
<dbReference type="Pfam" id="PF00622">
    <property type="entry name" value="SPRY"/>
    <property type="match status" value="1"/>
</dbReference>
<dbReference type="Pfam" id="PF13516">
    <property type="entry name" value="LRR_6"/>
    <property type="match status" value="4"/>
</dbReference>
<feature type="domain" description="B30.2/SPRY" evidence="7">
    <location>
        <begin position="949"/>
        <end position="1140"/>
    </location>
</feature>
<dbReference type="Gene3D" id="1.10.533.10">
    <property type="entry name" value="Death Domain, Fas"/>
    <property type="match status" value="1"/>
</dbReference>
<dbReference type="GeneID" id="105006000"/>
<keyword evidence="6" id="KW-0067">ATP-binding</keyword>
<accession>A0A3P8X935</accession>
<dbReference type="GO" id="GO:0005524">
    <property type="term" value="F:ATP binding"/>
    <property type="evidence" value="ECO:0007669"/>
    <property type="project" value="UniProtKB-KW"/>
</dbReference>
<dbReference type="CDD" id="cd08321">
    <property type="entry name" value="Pyrin_ASC-like"/>
    <property type="match status" value="1"/>
</dbReference>
<dbReference type="Bgee" id="ENSELUG00000002563">
    <property type="expression patterns" value="Expressed in spleen and 11 other cell types or tissues"/>
</dbReference>
<dbReference type="InterPro" id="IPR001870">
    <property type="entry name" value="B30.2/SPRY"/>
</dbReference>
<proteinExistence type="predicted"/>
<dbReference type="Gene3D" id="3.40.50.300">
    <property type="entry name" value="P-loop containing nucleotide triphosphate hydrolases"/>
    <property type="match status" value="1"/>
</dbReference>
<dbReference type="Gene3D" id="2.60.120.920">
    <property type="match status" value="1"/>
</dbReference>
<dbReference type="InterPro" id="IPR013320">
    <property type="entry name" value="ConA-like_dom_sf"/>
</dbReference>
<dbReference type="GO" id="GO:0005737">
    <property type="term" value="C:cytoplasm"/>
    <property type="evidence" value="ECO:0007669"/>
    <property type="project" value="UniProtKB-SubCell"/>
</dbReference>
<evidence type="ECO:0000256" key="3">
    <source>
        <dbReference type="ARBA" id="ARBA00022614"/>
    </source>
</evidence>
<dbReference type="SMART" id="SM01289">
    <property type="entry name" value="PYRIN"/>
    <property type="match status" value="1"/>
</dbReference>
<dbReference type="Pfam" id="PF17779">
    <property type="entry name" value="WHD_NOD2"/>
    <property type="match status" value="1"/>
</dbReference>
<dbReference type="InterPro" id="IPR029495">
    <property type="entry name" value="NACHT-assoc"/>
</dbReference>
<feature type="domain" description="NACHT" evidence="9">
    <location>
        <begin position="271"/>
        <end position="405"/>
    </location>
</feature>
<dbReference type="Proteomes" id="UP000265140">
    <property type="component" value="Chromosome 5"/>
</dbReference>
<dbReference type="InterPro" id="IPR032675">
    <property type="entry name" value="LRR_dom_sf"/>
</dbReference>
<dbReference type="PRINTS" id="PR01407">
    <property type="entry name" value="BUTYPHLNCDUF"/>
</dbReference>
<reference evidence="10" key="3">
    <citation type="submission" date="2025-08" db="UniProtKB">
        <authorList>
            <consortium name="Ensembl"/>
        </authorList>
    </citation>
    <scope>IDENTIFICATION</scope>
</reference>
<name>A0A3P8X935_ESOLU</name>
<dbReference type="Gene3D" id="3.80.10.10">
    <property type="entry name" value="Ribonuclease Inhibitor"/>
    <property type="match status" value="2"/>
</dbReference>
<dbReference type="SMART" id="SM00589">
    <property type="entry name" value="PRY"/>
    <property type="match status" value="1"/>
</dbReference>
<evidence type="ECO:0000256" key="4">
    <source>
        <dbReference type="ARBA" id="ARBA00022737"/>
    </source>
</evidence>
<evidence type="ECO:0000259" key="7">
    <source>
        <dbReference type="PROSITE" id="PS50188"/>
    </source>
</evidence>
<dbReference type="KEGG" id="els:105006000"/>
<keyword evidence="2" id="KW-0963">Cytoplasm</keyword>
<dbReference type="InterPro" id="IPR003877">
    <property type="entry name" value="SPRY_dom"/>
</dbReference>
<dbReference type="PROSITE" id="PS51450">
    <property type="entry name" value="LRR"/>
    <property type="match status" value="1"/>
</dbReference>
<dbReference type="SMART" id="SM00368">
    <property type="entry name" value="LRR_RI"/>
    <property type="match status" value="5"/>
</dbReference>
<dbReference type="InterPro" id="IPR027417">
    <property type="entry name" value="P-loop_NTPase"/>
</dbReference>
<dbReference type="InParanoid" id="A0A3P8X935"/>
<dbReference type="InterPro" id="IPR043136">
    <property type="entry name" value="B30.2/SPRY_sf"/>
</dbReference>
<dbReference type="InterPro" id="IPR006574">
    <property type="entry name" value="PRY"/>
</dbReference>
<evidence type="ECO:0000256" key="6">
    <source>
        <dbReference type="ARBA" id="ARBA00022840"/>
    </source>
</evidence>
<dbReference type="PROSITE" id="PS50824">
    <property type="entry name" value="DAPIN"/>
    <property type="match status" value="1"/>
</dbReference>
<evidence type="ECO:0000259" key="9">
    <source>
        <dbReference type="PROSITE" id="PS50837"/>
    </source>
</evidence>
<dbReference type="PROSITE" id="PS50188">
    <property type="entry name" value="B302_SPRY"/>
    <property type="match status" value="1"/>
</dbReference>
<dbReference type="PROSITE" id="PS50837">
    <property type="entry name" value="NACHT"/>
    <property type="match status" value="1"/>
</dbReference>
<dbReference type="PANTHER" id="PTHR24106">
    <property type="entry name" value="NACHT, LRR AND CARD DOMAINS-CONTAINING"/>
    <property type="match status" value="1"/>
</dbReference>
<dbReference type="Ensembl" id="ENSELUT00000018087.3">
    <property type="protein sequence ID" value="ENSELUP00000001029.2"/>
    <property type="gene ID" value="ENSELUG00000002563.3"/>
</dbReference>
<protein>
    <recommendedName>
        <fullName evidence="12">B30.2/SPRY domain-containing protein</fullName>
    </recommendedName>
</protein>
<dbReference type="AlphaFoldDB" id="A0A3P8X935"/>
<dbReference type="RefSeq" id="XP_010862609.1">
    <property type="nucleotide sequence ID" value="XM_010864307.4"/>
</dbReference>
<dbReference type="FunFam" id="3.40.50.300:FF:001524">
    <property type="entry name" value="Si:dkey-126g1.7"/>
    <property type="match status" value="1"/>
</dbReference>
<feature type="domain" description="Pyrin" evidence="8">
    <location>
        <begin position="1"/>
        <end position="96"/>
    </location>
</feature>
<evidence type="ECO:0000256" key="1">
    <source>
        <dbReference type="ARBA" id="ARBA00004496"/>
    </source>
</evidence>
<dbReference type="CDD" id="cd16040">
    <property type="entry name" value="SPRY_PRY_SNTX"/>
    <property type="match status" value="1"/>
</dbReference>
<reference evidence="10" key="2">
    <citation type="submission" date="2020-02" db="EMBL/GenBank/DDBJ databases">
        <title>Esox lucius (northern pike) genome, fEsoLuc1, primary haplotype.</title>
        <authorList>
            <person name="Myers G."/>
            <person name="Karagic N."/>
            <person name="Meyer A."/>
            <person name="Pippel M."/>
            <person name="Reichard M."/>
            <person name="Winkler S."/>
            <person name="Tracey A."/>
            <person name="Sims Y."/>
            <person name="Howe K."/>
            <person name="Rhie A."/>
            <person name="Formenti G."/>
            <person name="Durbin R."/>
            <person name="Fedrigo O."/>
            <person name="Jarvis E.D."/>
        </authorList>
    </citation>
    <scope>NUCLEOTIDE SEQUENCE [LARGE SCALE GENOMIC DNA]</scope>
</reference>
<dbReference type="GeneTree" id="ENSGT01150000286904"/>
<keyword evidence="11" id="KW-1185">Reference proteome</keyword>
<evidence type="ECO:0008006" key="12">
    <source>
        <dbReference type="Google" id="ProtNLM"/>
    </source>
</evidence>
<keyword evidence="5" id="KW-0547">Nucleotide-binding</keyword>
<dbReference type="SUPFAM" id="SSF52047">
    <property type="entry name" value="RNI-like"/>
    <property type="match status" value="1"/>
</dbReference>
<organism evidence="10 11">
    <name type="scientific">Esox lucius</name>
    <name type="common">Northern pike</name>
    <dbReference type="NCBI Taxonomy" id="8010"/>
    <lineage>
        <taxon>Eukaryota</taxon>
        <taxon>Metazoa</taxon>
        <taxon>Chordata</taxon>
        <taxon>Craniata</taxon>
        <taxon>Vertebrata</taxon>
        <taxon>Euteleostomi</taxon>
        <taxon>Actinopterygii</taxon>
        <taxon>Neopterygii</taxon>
        <taxon>Teleostei</taxon>
        <taxon>Protacanthopterygii</taxon>
        <taxon>Esociformes</taxon>
        <taxon>Esocidae</taxon>
        <taxon>Esox</taxon>
    </lineage>
</organism>
<reference evidence="11" key="1">
    <citation type="journal article" date="2014" name="PLoS ONE">
        <title>The genome and linkage map of the northern pike (Esox lucius): conserved synteny revealed between the salmonid sister group and the Neoteleostei.</title>
        <authorList>
            <person name="Rondeau E.B."/>
            <person name="Minkley D.R."/>
            <person name="Leong J.S."/>
            <person name="Messmer A.M."/>
            <person name="Jantzen J.R."/>
            <person name="von Schalburg K.R."/>
            <person name="Lemon C."/>
            <person name="Bird N.H."/>
            <person name="Koop B.F."/>
        </authorList>
    </citation>
    <scope>NUCLEOTIDE SEQUENCE</scope>
</reference>
<dbReference type="InterPro" id="IPR051261">
    <property type="entry name" value="NLR"/>
</dbReference>
<evidence type="ECO:0000259" key="8">
    <source>
        <dbReference type="PROSITE" id="PS50824"/>
    </source>
</evidence>
<dbReference type="SMART" id="SM00449">
    <property type="entry name" value="SPRY"/>
    <property type="match status" value="1"/>
</dbReference>
<keyword evidence="4" id="KW-0677">Repeat</keyword>
<dbReference type="OrthoDB" id="120976at2759"/>
<dbReference type="InterPro" id="IPR011029">
    <property type="entry name" value="DEATH-like_dom_sf"/>
</dbReference>
<keyword evidence="3" id="KW-0433">Leucine-rich repeat</keyword>
<dbReference type="InterPro" id="IPR041267">
    <property type="entry name" value="NLRP_HD2"/>
</dbReference>
<dbReference type="Pfam" id="PF13765">
    <property type="entry name" value="PRY"/>
    <property type="match status" value="1"/>
</dbReference>
<comment type="subcellular location">
    <subcellularLocation>
        <location evidence="1">Cytoplasm</location>
    </subcellularLocation>
</comment>
<dbReference type="InterPro" id="IPR007111">
    <property type="entry name" value="NACHT_NTPase"/>
</dbReference>
<reference evidence="10" key="4">
    <citation type="submission" date="2025-09" db="UniProtKB">
        <authorList>
            <consortium name="Ensembl"/>
        </authorList>
    </citation>
    <scope>IDENTIFICATION</scope>
</reference>
<dbReference type="InterPro" id="IPR001611">
    <property type="entry name" value="Leu-rich_rpt"/>
</dbReference>
<dbReference type="Pfam" id="PF17776">
    <property type="entry name" value="NLRC4_HD2"/>
    <property type="match status" value="1"/>
</dbReference>
<dbReference type="SMART" id="SM01288">
    <property type="entry name" value="FISNA"/>
    <property type="match status" value="1"/>
</dbReference>
<dbReference type="SUPFAM" id="SSF49899">
    <property type="entry name" value="Concanavalin A-like lectins/glucanases"/>
    <property type="match status" value="1"/>
</dbReference>
<evidence type="ECO:0000313" key="10">
    <source>
        <dbReference type="Ensembl" id="ENSELUP00000001029.2"/>
    </source>
</evidence>
<dbReference type="SUPFAM" id="SSF47986">
    <property type="entry name" value="DEATH domain"/>
    <property type="match status" value="1"/>
</dbReference>
<evidence type="ECO:0000313" key="11">
    <source>
        <dbReference type="Proteomes" id="UP000265140"/>
    </source>
</evidence>
<dbReference type="Pfam" id="PF05729">
    <property type="entry name" value="NACHT"/>
    <property type="match status" value="1"/>
</dbReference>
<dbReference type="InterPro" id="IPR003879">
    <property type="entry name" value="Butyrophylin_SPRY"/>
</dbReference>
<evidence type="ECO:0000256" key="5">
    <source>
        <dbReference type="ARBA" id="ARBA00022741"/>
    </source>
</evidence>
<evidence type="ECO:0000256" key="2">
    <source>
        <dbReference type="ARBA" id="ARBA00022490"/>
    </source>
</evidence>
<dbReference type="Pfam" id="PF14484">
    <property type="entry name" value="FISNA"/>
    <property type="match status" value="1"/>
</dbReference>
<sequence>MTYNGNTVGVPELLLATLEELTGKDLKSFHWYLNQSILDGFPQISKCHLENADRQDTVDKMLNTYGQDGAVNISMEILMKMNQNDLTNKLKEVFQDKTMVKRALSTIPVPVSPVNLTCTAQTGGHVVAPSLSSCNIDGPVYFNIRVNSLDDDEPIIPFQASPSHLTTVPPVPVTTEDNADKQIETYQSQLKFNLQRKFCRVLEGMARQGTAILLNKIYTELYITDTRSTEVNNVHEVKHIEMASRRPGTQEKAIKCNDIFLPLPGQGQPIRTVLTKGIAGIGKTISVQKFILDWTEGRDNQDIQFIFPLSFRELNLMKNIKFSLKELLYTFFTEMKESEISNYKNYYVLFVFDGLDECRFPLDFQNNYILSDITESASIDVLLTNLIRGNLLPSARLWITSRPAAANRIPAEFVDQVTEVQGFKDSQKEEYFRKRIKDENLANRIIKNIKTSRSLYIMCHIPVFCCITARVLENKMGKPESGELPNTLTQMYTHFLGYQLEDMNLKLHKRGNLDPGWMRKTIMTLGKLAFQQLEKGNLIFYEEDIKDCGLNTRQASVYSGVCTEIFCEEMTMCQGKVFSFVHLSIQEFLAALFVFLTFINENVNLLAKQQSFHTHFAFKKSSNSIYKAAVDKAIKSESGHLDLFLRFLVGLSLESNQILLRGLLTRKINSSETTKETVRHIKDKINENPSLECCINLFHCLNELHDHSLVEEIQRYLSSGSLCRAKLSPAQWSALVFVLLTSEEELEVFDLKNYSRSEESFLRLLPVVKASKIALLNQCKLTERCCEELASAFIVNSSHQRVLDLSYNNLQDSGAKLLSAGLGSPHCKLETLSLRRCKLTERCCEALASVLCSNSSNLRELDLSDNNLQDSGVMLLSVGLESLNCKLEVLSLSFCRVTEKGCAFLNSSLKSNPSHLKKLDLSYNHPGATGVKLLSALLEDPHFKLETFSVECCADIRIRPGPQKYACELTLDPNTSHRDLWLSEDNRTVKRGSKQPYPDHPERFDFWRQILCREGLTGCCYWEVEWNGRAGIGVAYRAINRNGEGHDCWLGKNAVSWSLSCLNGSYTAWHNDRSTAITMVVVTHRVGVYLDWPAGTLSFYSVSSNTLTHLHTFHDMFTEPLYPGFRLGWVDSSVSLCEVE</sequence>
<dbReference type="InterPro" id="IPR004020">
    <property type="entry name" value="DAPIN"/>
</dbReference>